<dbReference type="CDD" id="cd01029">
    <property type="entry name" value="TOPRIM_primases"/>
    <property type="match status" value="1"/>
</dbReference>
<dbReference type="EMBL" id="DNAN01000630">
    <property type="protein sequence ID" value="HAW77634.1"/>
    <property type="molecule type" value="Genomic_DNA"/>
</dbReference>
<dbReference type="SUPFAM" id="SSF57783">
    <property type="entry name" value="Zinc beta-ribbon"/>
    <property type="match status" value="1"/>
</dbReference>
<dbReference type="InterPro" id="IPR027032">
    <property type="entry name" value="Twinkle-like"/>
</dbReference>
<dbReference type="PROSITE" id="PS50880">
    <property type="entry name" value="TOPRIM"/>
    <property type="match status" value="1"/>
</dbReference>
<evidence type="ECO:0000259" key="1">
    <source>
        <dbReference type="PROSITE" id="PS50880"/>
    </source>
</evidence>
<dbReference type="GO" id="GO:0043139">
    <property type="term" value="F:5'-3' DNA helicase activity"/>
    <property type="evidence" value="ECO:0007669"/>
    <property type="project" value="InterPro"/>
</dbReference>
<reference evidence="2 3" key="1">
    <citation type="journal article" date="2018" name="Nat. Biotechnol.">
        <title>A standardized bacterial taxonomy based on genome phylogeny substantially revises the tree of life.</title>
        <authorList>
            <person name="Parks D.H."/>
            <person name="Chuvochina M."/>
            <person name="Waite D.W."/>
            <person name="Rinke C."/>
            <person name="Skarshewski A."/>
            <person name="Chaumeil P.A."/>
            <person name="Hugenholtz P."/>
        </authorList>
    </citation>
    <scope>NUCLEOTIDE SEQUENCE [LARGE SCALE GENOMIC DNA]</scope>
    <source>
        <strain evidence="2">UBA11978</strain>
    </source>
</reference>
<dbReference type="InterPro" id="IPR006171">
    <property type="entry name" value="TOPRIM_dom"/>
</dbReference>
<comment type="caution">
    <text evidence="2">The sequence shown here is derived from an EMBL/GenBank/DDBJ whole genome shotgun (WGS) entry which is preliminary data.</text>
</comment>
<organism evidence="2 3">
    <name type="scientific">Alteromonas australica</name>
    <dbReference type="NCBI Taxonomy" id="589873"/>
    <lineage>
        <taxon>Bacteria</taxon>
        <taxon>Pseudomonadati</taxon>
        <taxon>Pseudomonadota</taxon>
        <taxon>Gammaproteobacteria</taxon>
        <taxon>Alteromonadales</taxon>
        <taxon>Alteromonadaceae</taxon>
        <taxon>Alteromonas/Salinimonas group</taxon>
        <taxon>Alteromonas</taxon>
    </lineage>
</organism>
<dbReference type="Proteomes" id="UP000263517">
    <property type="component" value="Unassembled WGS sequence"/>
</dbReference>
<dbReference type="SUPFAM" id="SSF56731">
    <property type="entry name" value="DNA primase core"/>
    <property type="match status" value="1"/>
</dbReference>
<sequence>MEQLEEFVLEYNQSARVKCPECGDSRKKKNEKTLSITVNHDHSLYHCHHCGLSGGIKRKKFYEAYMKKEKVVNIPTDLNSNVTVIKDFFRHRGVQLDSLEGLPRMTTGTKSFRGESMPAIGFVYGAVNNPTAIKWRSIISKDFICEGAPRSFYGIEELEQDADDLIVVEGEADVISLASIGIRAVSCPNGAPVKVSQNKISPEEDGKFSFVWDERERFEGCKRVVLATDNDEPGEALAEEIARRVGRAKCWRVHFPESIKDANDAVARLGEAETKRIFSEAQPVPLSGVYAANDYMEQVKDIYANGHGRGVSTGIPAID</sequence>
<gene>
    <name evidence="2" type="ORF">DCW74_18105</name>
</gene>
<dbReference type="AlphaFoldDB" id="A0A350P8L7"/>
<dbReference type="InterPro" id="IPR034154">
    <property type="entry name" value="TOPRIM_DnaG/twinkle"/>
</dbReference>
<dbReference type="SMART" id="SM00493">
    <property type="entry name" value="TOPRIM"/>
    <property type="match status" value="1"/>
</dbReference>
<protein>
    <recommendedName>
        <fullName evidence="1">Toprim domain-containing protein</fullName>
    </recommendedName>
</protein>
<accession>A0A350P8L7</accession>
<dbReference type="Gene3D" id="3.40.1360.10">
    <property type="match status" value="1"/>
</dbReference>
<evidence type="ECO:0000313" key="3">
    <source>
        <dbReference type="Proteomes" id="UP000263517"/>
    </source>
</evidence>
<dbReference type="Pfam" id="PF01751">
    <property type="entry name" value="Toprim"/>
    <property type="match status" value="1"/>
</dbReference>
<evidence type="ECO:0000313" key="2">
    <source>
        <dbReference type="EMBL" id="HAW77634.1"/>
    </source>
</evidence>
<proteinExistence type="predicted"/>
<dbReference type="PANTHER" id="PTHR12873">
    <property type="entry name" value="T7-LIKE MITOCHONDRIAL DNA HELICASE"/>
    <property type="match status" value="1"/>
</dbReference>
<name>A0A350P8L7_9ALTE</name>
<feature type="non-terminal residue" evidence="2">
    <location>
        <position position="319"/>
    </location>
</feature>
<feature type="domain" description="Toprim" evidence="1">
    <location>
        <begin position="163"/>
        <end position="274"/>
    </location>
</feature>
<dbReference type="GO" id="GO:0003697">
    <property type="term" value="F:single-stranded DNA binding"/>
    <property type="evidence" value="ECO:0007669"/>
    <property type="project" value="InterPro"/>
</dbReference>
<dbReference type="PANTHER" id="PTHR12873:SF0">
    <property type="entry name" value="TWINKLE MTDNA HELICASE"/>
    <property type="match status" value="1"/>
</dbReference>